<dbReference type="KEGG" id="pry:Prubr_18590"/>
<dbReference type="EMBL" id="AP023359">
    <property type="protein sequence ID" value="BCJ64838.1"/>
    <property type="molecule type" value="Genomic_DNA"/>
</dbReference>
<evidence type="ECO:0000313" key="2">
    <source>
        <dbReference type="Proteomes" id="UP000680866"/>
    </source>
</evidence>
<name>A0A810MZM3_9ACTN</name>
<protein>
    <submittedName>
        <fullName evidence="1">Uncharacterized protein</fullName>
    </submittedName>
</protein>
<reference evidence="1" key="1">
    <citation type="submission" date="2020-08" db="EMBL/GenBank/DDBJ databases">
        <title>Whole genome shotgun sequence of Polymorphospora rubra NBRC 101157.</title>
        <authorList>
            <person name="Komaki H."/>
            <person name="Tamura T."/>
        </authorList>
    </citation>
    <scope>NUCLEOTIDE SEQUENCE</scope>
    <source>
        <strain evidence="1">NBRC 101157</strain>
    </source>
</reference>
<proteinExistence type="predicted"/>
<gene>
    <name evidence="1" type="ORF">Prubr_18590</name>
</gene>
<dbReference type="RefSeq" id="WP_212823748.1">
    <property type="nucleotide sequence ID" value="NZ_AP023359.1"/>
</dbReference>
<dbReference type="AlphaFoldDB" id="A0A810MZM3"/>
<sequence>MIEVGNDSSLLFDLVALEFDEPFIDEWQFAALHASIAAGEFSGALASVTASEVQGGEYEAAISLLRAGVPSQTQLTLIPDSSQTLRLYGPLEGLTLSTSGEVRIPRRDTPTVLGPDLFLHCKTLVIEGPAIEFAHRAALRSDLDASNNAVIIEVENNVQLPNVIAREPSPGDFELRVSGTSTLRYPWVNYRQTLELTDKVDPNDRAVRFLKMLMNLTRTHGHAGERGAFMMKLQGCQSLKGADFKAAVDVLNGRGITRVEGAMIYVRDAYEPYRFSGKTIPGQRLIDDVWDVWGPVAREIAQHLR</sequence>
<accession>A0A810MZM3</accession>
<organism evidence="1 2">
    <name type="scientific">Polymorphospora rubra</name>
    <dbReference type="NCBI Taxonomy" id="338584"/>
    <lineage>
        <taxon>Bacteria</taxon>
        <taxon>Bacillati</taxon>
        <taxon>Actinomycetota</taxon>
        <taxon>Actinomycetes</taxon>
        <taxon>Micromonosporales</taxon>
        <taxon>Micromonosporaceae</taxon>
        <taxon>Polymorphospora</taxon>
    </lineage>
</organism>
<keyword evidence="2" id="KW-1185">Reference proteome</keyword>
<dbReference type="Proteomes" id="UP000680866">
    <property type="component" value="Chromosome"/>
</dbReference>
<evidence type="ECO:0000313" key="1">
    <source>
        <dbReference type="EMBL" id="BCJ64838.1"/>
    </source>
</evidence>